<keyword evidence="2" id="KW-1185">Reference proteome</keyword>
<comment type="caution">
    <text evidence="1">The sequence shown here is derived from an EMBL/GenBank/DDBJ whole genome shotgun (WGS) entry which is preliminary data.</text>
</comment>
<protein>
    <submittedName>
        <fullName evidence="1">Uncharacterized protein</fullName>
    </submittedName>
</protein>
<reference evidence="1 2" key="1">
    <citation type="journal article" date="2024" name="Nat. Commun.">
        <title>Phylogenomics reveals the evolutionary origins of lichenization in chlorophyte algae.</title>
        <authorList>
            <person name="Puginier C."/>
            <person name="Libourel C."/>
            <person name="Otte J."/>
            <person name="Skaloud P."/>
            <person name="Haon M."/>
            <person name="Grisel S."/>
            <person name="Petersen M."/>
            <person name="Berrin J.G."/>
            <person name="Delaux P.M."/>
            <person name="Dal Grande F."/>
            <person name="Keller J."/>
        </authorList>
    </citation>
    <scope>NUCLEOTIDE SEQUENCE [LARGE SCALE GENOMIC DNA]</scope>
    <source>
        <strain evidence="1 2">SAG 2043</strain>
    </source>
</reference>
<sequence length="463" mass="51791">MFEIEQYWVNQFFSRDHSTSLQYVGSLVASLLIGRVDFFLRFVLSQIYGFYQLANGVAERAGLPVLYSLVAYADVQDKRSEPLLLLEGAKAALKTLSAPTSGANIDVTQHSVVQLMVELSWLAYEEAPVIQDALQKDGWVSELGAGSTMVLDFFSTVYEYAEDAGSGRKQNFERPVDTQCLIFKLRDAVFVAFRGSQPVNYFDWAYNFTVSPYPQPAIADNKKVLNANLGSLTSHECLGTHNPYELQQYVDRGFAADLGLTLKDNDGNSINALKCQFALYPDPMVDLAAFNEPIKDTSKTPPENFAHLRTARGSPYQVIKQAVTSLMSSTDRLVVNDNDLVARGFSFFLTDGAAFEHADGQQALKFIDAKGVVSDKSEPIVGFDDMMLSGWRKLRVAWRRMAQRTTPQSSMRFLLRAALTPVLVINDHIDYKWLLRNAGENGRSGYWQTDQTEPKTWLGRLTA</sequence>
<dbReference type="AlphaFoldDB" id="A0AAW1QP05"/>
<organism evidence="1 2">
    <name type="scientific">[Myrmecia] bisecta</name>
    <dbReference type="NCBI Taxonomy" id="41462"/>
    <lineage>
        <taxon>Eukaryota</taxon>
        <taxon>Viridiplantae</taxon>
        <taxon>Chlorophyta</taxon>
        <taxon>core chlorophytes</taxon>
        <taxon>Trebouxiophyceae</taxon>
        <taxon>Trebouxiales</taxon>
        <taxon>Trebouxiaceae</taxon>
        <taxon>Myrmecia</taxon>
    </lineage>
</organism>
<dbReference type="Proteomes" id="UP001489004">
    <property type="component" value="Unassembled WGS sequence"/>
</dbReference>
<evidence type="ECO:0000313" key="2">
    <source>
        <dbReference type="Proteomes" id="UP001489004"/>
    </source>
</evidence>
<dbReference type="EMBL" id="JALJOR010000002">
    <property type="protein sequence ID" value="KAK9823269.1"/>
    <property type="molecule type" value="Genomic_DNA"/>
</dbReference>
<accession>A0AAW1QP05</accession>
<gene>
    <name evidence="1" type="ORF">WJX72_001475</name>
</gene>
<proteinExistence type="predicted"/>
<name>A0AAW1QP05_9CHLO</name>
<evidence type="ECO:0000313" key="1">
    <source>
        <dbReference type="EMBL" id="KAK9823269.1"/>
    </source>
</evidence>